<reference evidence="5" key="1">
    <citation type="submission" date="2021-03" db="EMBL/GenBank/DDBJ databases">
        <title>Agromyces archimandritus sp. nov., isolated from the cockroach Archimandrita tessellata.</title>
        <authorList>
            <person name="Guzman J."/>
            <person name="Ortuzar M."/>
            <person name="Poehlein A."/>
            <person name="Daniel R."/>
            <person name="Trujillo M."/>
            <person name="Vilcinskas A."/>
        </authorList>
    </citation>
    <scope>NUCLEOTIDE SEQUENCE</scope>
    <source>
        <strain evidence="5">G127AT</strain>
    </source>
</reference>
<dbReference type="GO" id="GO:0009231">
    <property type="term" value="P:riboflavin biosynthetic process"/>
    <property type="evidence" value="ECO:0007669"/>
    <property type="project" value="InterPro"/>
</dbReference>
<feature type="domain" description="Bacterial bifunctional deaminase-reductase C-terminal" evidence="4">
    <location>
        <begin position="21"/>
        <end position="222"/>
    </location>
</feature>
<evidence type="ECO:0000313" key="6">
    <source>
        <dbReference type="Proteomes" id="UP000671914"/>
    </source>
</evidence>
<accession>A0A975FKZ0</accession>
<dbReference type="SUPFAM" id="SSF53597">
    <property type="entry name" value="Dihydrofolate reductase-like"/>
    <property type="match status" value="1"/>
</dbReference>
<dbReference type="NCBIfam" id="NF010663">
    <property type="entry name" value="PRK14059.1-1"/>
    <property type="match status" value="1"/>
</dbReference>
<dbReference type="RefSeq" id="WP_210897153.1">
    <property type="nucleotide sequence ID" value="NZ_CP071696.1"/>
</dbReference>
<proteinExistence type="predicted"/>
<organism evidence="5 6">
    <name type="scientific">Agromyces archimandritae</name>
    <dbReference type="NCBI Taxonomy" id="2781962"/>
    <lineage>
        <taxon>Bacteria</taxon>
        <taxon>Bacillati</taxon>
        <taxon>Actinomycetota</taxon>
        <taxon>Actinomycetes</taxon>
        <taxon>Micrococcales</taxon>
        <taxon>Microbacteriaceae</taxon>
        <taxon>Agromyces</taxon>
    </lineage>
</organism>
<dbReference type="Proteomes" id="UP000671914">
    <property type="component" value="Chromosome"/>
</dbReference>
<dbReference type="InterPro" id="IPR050765">
    <property type="entry name" value="Riboflavin_Biosynth_HTPR"/>
</dbReference>
<evidence type="ECO:0000256" key="3">
    <source>
        <dbReference type="ARBA" id="ARBA00023002"/>
    </source>
</evidence>
<dbReference type="GO" id="GO:0008703">
    <property type="term" value="F:5-amino-6-(5-phosphoribosylamino)uracil reductase activity"/>
    <property type="evidence" value="ECO:0007669"/>
    <property type="project" value="InterPro"/>
</dbReference>
<name>A0A975FKZ0_9MICO</name>
<dbReference type="InterPro" id="IPR002734">
    <property type="entry name" value="RibDG_C"/>
</dbReference>
<keyword evidence="3" id="KW-0560">Oxidoreductase</keyword>
<comment type="pathway">
    <text evidence="1">Cofactor biosynthesis; riboflavin biosynthesis.</text>
</comment>
<evidence type="ECO:0000256" key="2">
    <source>
        <dbReference type="ARBA" id="ARBA00022857"/>
    </source>
</evidence>
<dbReference type="PANTHER" id="PTHR38011">
    <property type="entry name" value="DIHYDROFOLATE REDUCTASE FAMILY PROTEIN (AFU_ORTHOLOGUE AFUA_8G06820)"/>
    <property type="match status" value="1"/>
</dbReference>
<dbReference type="AlphaFoldDB" id="A0A975FKZ0"/>
<gene>
    <name evidence="5" type="ORF">G127AT_11895</name>
</gene>
<protein>
    <submittedName>
        <fullName evidence="5">Pyrimidine reductase family protein</fullName>
    </submittedName>
</protein>
<keyword evidence="2" id="KW-0521">NADP</keyword>
<keyword evidence="6" id="KW-1185">Reference proteome</keyword>
<dbReference type="EMBL" id="CP071696">
    <property type="protein sequence ID" value="QTX03999.1"/>
    <property type="molecule type" value="Genomic_DNA"/>
</dbReference>
<evidence type="ECO:0000259" key="4">
    <source>
        <dbReference type="Pfam" id="PF01872"/>
    </source>
</evidence>
<sequence length="235" mass="24063">MSLDIAAMREAYAVADRAAPRLRANFIASLDGAATVGGRSGGIGGPDDQRLMGVLRSLADVVIVGAGTIRAEGYGALRLSDEDAEWRTDAGLAPHPPVAVVSASLDLDPAAALFAEAPVRAIVVTTERADPERRAALAEVADVFDGGADAVEATRLVGILTGLGHAQMLCEGGPHLFGTLAAADAVDELCLTLSPRLVGGAAGRILRGAPELDTRLALVHALPAGDLLFTRYARG</sequence>
<dbReference type="Pfam" id="PF01872">
    <property type="entry name" value="RibD_C"/>
    <property type="match status" value="1"/>
</dbReference>
<dbReference type="InterPro" id="IPR024072">
    <property type="entry name" value="DHFR-like_dom_sf"/>
</dbReference>
<evidence type="ECO:0000256" key="1">
    <source>
        <dbReference type="ARBA" id="ARBA00005104"/>
    </source>
</evidence>
<dbReference type="PANTHER" id="PTHR38011:SF7">
    <property type="entry name" value="2,5-DIAMINO-6-RIBOSYLAMINO-4(3H)-PYRIMIDINONE 5'-PHOSPHATE REDUCTASE"/>
    <property type="match status" value="1"/>
</dbReference>
<dbReference type="Gene3D" id="3.40.430.10">
    <property type="entry name" value="Dihydrofolate Reductase, subunit A"/>
    <property type="match status" value="1"/>
</dbReference>
<evidence type="ECO:0000313" key="5">
    <source>
        <dbReference type="EMBL" id="QTX03999.1"/>
    </source>
</evidence>
<dbReference type="KEGG" id="aarc:G127AT_11895"/>